<feature type="domain" description="Rhodanese" evidence="1">
    <location>
        <begin position="2"/>
        <end position="51"/>
    </location>
</feature>
<dbReference type="InterPro" id="IPR036873">
    <property type="entry name" value="Rhodanese-like_dom_sf"/>
</dbReference>
<evidence type="ECO:0000313" key="2">
    <source>
        <dbReference type="EMBL" id="MPM60673.1"/>
    </source>
</evidence>
<dbReference type="InterPro" id="IPR001455">
    <property type="entry name" value="TusA-like"/>
</dbReference>
<dbReference type="InterPro" id="IPR027396">
    <property type="entry name" value="DsrEFH-like"/>
</dbReference>
<dbReference type="PANTHER" id="PTHR34655">
    <property type="entry name" value="CONSERVED WITHIN P. AEROPHILUM"/>
    <property type="match status" value="1"/>
</dbReference>
<dbReference type="Gene3D" id="3.30.110.40">
    <property type="entry name" value="TusA-like domain"/>
    <property type="match status" value="1"/>
</dbReference>
<dbReference type="GO" id="GO:0016740">
    <property type="term" value="F:transferase activity"/>
    <property type="evidence" value="ECO:0007669"/>
    <property type="project" value="UniProtKB-KW"/>
</dbReference>
<keyword evidence="2" id="KW-0808">Transferase</keyword>
<dbReference type="Pfam" id="PF13686">
    <property type="entry name" value="DrsE_2"/>
    <property type="match status" value="1"/>
</dbReference>
<dbReference type="PANTHER" id="PTHR34655:SF2">
    <property type="entry name" value="PEROXIREDOXIN FAMILY PROTEIN"/>
    <property type="match status" value="1"/>
</dbReference>
<organism evidence="2">
    <name type="scientific">bioreactor metagenome</name>
    <dbReference type="NCBI Taxonomy" id="1076179"/>
    <lineage>
        <taxon>unclassified sequences</taxon>
        <taxon>metagenomes</taxon>
        <taxon>ecological metagenomes</taxon>
    </lineage>
</organism>
<sequence>MDRSKTILVFCAIGVRSYNAVRILMQRGFEHVLLYPAGTRFYQSTHYQQFAGLSQPAAPVSDSGQQVLPDSAPIETIRLDCSGMQCPGPIMKVFESMKSMGDGQLLEVAASDPGFVRDIAAWCRRTGNTLVSNDRRGTDYVALVRKGLTEPAAKRAADVQANAGTQVIDTPQGKTVIVFSGDLDKVLASFIIANGAAAMGRPVTMFFTFWGLTVLRKAEKQPVKKTFMESMFGTMLPRGSGKLRLSRMDMGGMGTAMMKRIMNDKNVDSLEALIQKAISQGVKIVACTMSMDVMGIKKEELIDGVELGGVGAYLGDAEESNVNLFI</sequence>
<dbReference type="SUPFAM" id="SSF64307">
    <property type="entry name" value="SirA-like"/>
    <property type="match status" value="1"/>
</dbReference>
<comment type="caution">
    <text evidence="2">The sequence shown here is derived from an EMBL/GenBank/DDBJ whole genome shotgun (WGS) entry which is preliminary data.</text>
</comment>
<dbReference type="Pfam" id="PF01206">
    <property type="entry name" value="TusA"/>
    <property type="match status" value="1"/>
</dbReference>
<dbReference type="InterPro" id="IPR032836">
    <property type="entry name" value="DsrE2-like"/>
</dbReference>
<dbReference type="EC" id="2.8.1.-" evidence="2"/>
<dbReference type="SUPFAM" id="SSF52821">
    <property type="entry name" value="Rhodanese/Cell cycle control phosphatase"/>
    <property type="match status" value="1"/>
</dbReference>
<protein>
    <submittedName>
        <fullName evidence="2">Sulfurtransferase TusA</fullName>
        <ecNumber evidence="2">2.8.1.-</ecNumber>
    </submittedName>
</protein>
<dbReference type="InterPro" id="IPR036868">
    <property type="entry name" value="TusA-like_sf"/>
</dbReference>
<reference evidence="2" key="1">
    <citation type="submission" date="2019-08" db="EMBL/GenBank/DDBJ databases">
        <authorList>
            <person name="Kucharzyk K."/>
            <person name="Murdoch R.W."/>
            <person name="Higgins S."/>
            <person name="Loffler F."/>
        </authorList>
    </citation>
    <scope>NUCLEOTIDE SEQUENCE</scope>
</reference>
<dbReference type="Gene3D" id="3.40.1260.10">
    <property type="entry name" value="DsrEFH-like"/>
    <property type="match status" value="1"/>
</dbReference>
<dbReference type="PROSITE" id="PS50206">
    <property type="entry name" value="RHODANESE_3"/>
    <property type="match status" value="1"/>
</dbReference>
<evidence type="ECO:0000259" key="1">
    <source>
        <dbReference type="PROSITE" id="PS50206"/>
    </source>
</evidence>
<dbReference type="SUPFAM" id="SSF75169">
    <property type="entry name" value="DsrEFH-like"/>
    <property type="match status" value="1"/>
</dbReference>
<dbReference type="Gene3D" id="3.40.250.10">
    <property type="entry name" value="Rhodanese-like domain"/>
    <property type="match status" value="1"/>
</dbReference>
<dbReference type="EMBL" id="VSSQ01017922">
    <property type="protein sequence ID" value="MPM60673.1"/>
    <property type="molecule type" value="Genomic_DNA"/>
</dbReference>
<dbReference type="InterPro" id="IPR001763">
    <property type="entry name" value="Rhodanese-like_dom"/>
</dbReference>
<proteinExistence type="predicted"/>
<name>A0A645BBW7_9ZZZZ</name>
<dbReference type="AlphaFoldDB" id="A0A645BBW7"/>
<dbReference type="PROSITE" id="PS01148">
    <property type="entry name" value="UPF0033"/>
    <property type="match status" value="1"/>
</dbReference>
<gene>
    <name evidence="2" type="primary">tusA_8</name>
    <name evidence="2" type="ORF">SDC9_107525</name>
</gene>
<accession>A0A645BBW7</accession>